<dbReference type="SUPFAM" id="SSF56053">
    <property type="entry name" value="Ribosomal protein L6"/>
    <property type="match status" value="2"/>
</dbReference>
<dbReference type="AlphaFoldDB" id="A0A139AKJ2"/>
<sequence>MATRRTAALFQGSASSSPIHAFLRHSSSPVSPESSCRNGCLKTFSTSTPTHSKIGQRLLTFPADVKISVLNGPETALPDEGTDSRTILVTGPKGEISFPLQPFVSVRTLPIEGSTSKRLQLSVLDPKSRPQKAMWGTTNSILSSMITGVTEGFSLTLRLVGVGYRASIATNPSTGAPAVDLKLGYSHPVLVDIPPGVTCTVITPQRLRLQGIDVQKVTQFAAQIRKWRPPEPYNQKGVFVGDETIAKKEGKKK</sequence>
<proteinExistence type="inferred from homology"/>
<dbReference type="Gene3D" id="3.90.930.12">
    <property type="entry name" value="Ribosomal protein L6, alpha-beta domain"/>
    <property type="match status" value="2"/>
</dbReference>
<dbReference type="EMBL" id="KQ965749">
    <property type="protein sequence ID" value="KXS16945.1"/>
    <property type="molecule type" value="Genomic_DNA"/>
</dbReference>
<feature type="domain" description="Large ribosomal subunit protein uL6 alpha-beta" evidence="5">
    <location>
        <begin position="160"/>
        <end position="238"/>
    </location>
</feature>
<evidence type="ECO:0000259" key="5">
    <source>
        <dbReference type="Pfam" id="PF00347"/>
    </source>
</evidence>
<dbReference type="OrthoDB" id="540873at2759"/>
<dbReference type="OMA" id="RERHGLC"/>
<dbReference type="InterPro" id="IPR036789">
    <property type="entry name" value="Ribosomal_uL6-like_a/b-dom_sf"/>
</dbReference>
<evidence type="ECO:0000313" key="7">
    <source>
        <dbReference type="Proteomes" id="UP000070544"/>
    </source>
</evidence>
<dbReference type="PRINTS" id="PR00059">
    <property type="entry name" value="RIBOSOMALL6"/>
</dbReference>
<evidence type="ECO:0000256" key="4">
    <source>
        <dbReference type="RuleBase" id="RU003869"/>
    </source>
</evidence>
<dbReference type="GO" id="GO:0003735">
    <property type="term" value="F:structural constituent of ribosome"/>
    <property type="evidence" value="ECO:0007669"/>
    <property type="project" value="InterPro"/>
</dbReference>
<protein>
    <submittedName>
        <fullName evidence="6">Ribosomal protein L6</fullName>
    </submittedName>
</protein>
<dbReference type="Proteomes" id="UP000070544">
    <property type="component" value="Unassembled WGS sequence"/>
</dbReference>
<dbReference type="Pfam" id="PF00347">
    <property type="entry name" value="Ribosomal_L6"/>
    <property type="match status" value="1"/>
</dbReference>
<dbReference type="STRING" id="1344416.A0A139AKJ2"/>
<dbReference type="InterPro" id="IPR020040">
    <property type="entry name" value="Ribosomal_uL6_a/b-dom"/>
</dbReference>
<dbReference type="GO" id="GO:0005762">
    <property type="term" value="C:mitochondrial large ribosomal subunit"/>
    <property type="evidence" value="ECO:0007669"/>
    <property type="project" value="TreeGrafter"/>
</dbReference>
<name>A0A139AKJ2_GONPJ</name>
<evidence type="ECO:0000313" key="6">
    <source>
        <dbReference type="EMBL" id="KXS16945.1"/>
    </source>
</evidence>
<evidence type="ECO:0000256" key="1">
    <source>
        <dbReference type="ARBA" id="ARBA00009356"/>
    </source>
</evidence>
<dbReference type="GO" id="GO:0019843">
    <property type="term" value="F:rRNA binding"/>
    <property type="evidence" value="ECO:0007669"/>
    <property type="project" value="InterPro"/>
</dbReference>
<accession>A0A139AKJ2</accession>
<dbReference type="PANTHER" id="PTHR11655">
    <property type="entry name" value="60S/50S RIBOSOMAL PROTEIN L6/L9"/>
    <property type="match status" value="1"/>
</dbReference>
<dbReference type="GO" id="GO:0006412">
    <property type="term" value="P:translation"/>
    <property type="evidence" value="ECO:0007669"/>
    <property type="project" value="InterPro"/>
</dbReference>
<reference evidence="6 7" key="1">
    <citation type="journal article" date="2015" name="Genome Biol. Evol.">
        <title>Phylogenomic analyses indicate that early fungi evolved digesting cell walls of algal ancestors of land plants.</title>
        <authorList>
            <person name="Chang Y."/>
            <person name="Wang S."/>
            <person name="Sekimoto S."/>
            <person name="Aerts A.L."/>
            <person name="Choi C."/>
            <person name="Clum A."/>
            <person name="LaButti K.M."/>
            <person name="Lindquist E.A."/>
            <person name="Yee Ngan C."/>
            <person name="Ohm R.A."/>
            <person name="Salamov A.A."/>
            <person name="Grigoriev I.V."/>
            <person name="Spatafora J.W."/>
            <person name="Berbee M.L."/>
        </authorList>
    </citation>
    <scope>NUCLEOTIDE SEQUENCE [LARGE SCALE GENOMIC DNA]</scope>
    <source>
        <strain evidence="6 7">JEL478</strain>
    </source>
</reference>
<keyword evidence="2 4" id="KW-0689">Ribosomal protein</keyword>
<keyword evidence="3 4" id="KW-0687">Ribonucleoprotein</keyword>
<evidence type="ECO:0000256" key="3">
    <source>
        <dbReference type="ARBA" id="ARBA00023274"/>
    </source>
</evidence>
<dbReference type="InterPro" id="IPR000702">
    <property type="entry name" value="Ribosomal_uL6-like"/>
</dbReference>
<dbReference type="PANTHER" id="PTHR11655:SF14">
    <property type="entry name" value="LARGE RIBOSOMAL SUBUNIT PROTEIN UL6M"/>
    <property type="match status" value="1"/>
</dbReference>
<evidence type="ECO:0000256" key="2">
    <source>
        <dbReference type="ARBA" id="ARBA00022980"/>
    </source>
</evidence>
<comment type="similarity">
    <text evidence="1 4">Belongs to the universal ribosomal protein uL6 family.</text>
</comment>
<keyword evidence="7" id="KW-1185">Reference proteome</keyword>
<organism evidence="6 7">
    <name type="scientific">Gonapodya prolifera (strain JEL478)</name>
    <name type="common">Monoblepharis prolifera</name>
    <dbReference type="NCBI Taxonomy" id="1344416"/>
    <lineage>
        <taxon>Eukaryota</taxon>
        <taxon>Fungi</taxon>
        <taxon>Fungi incertae sedis</taxon>
        <taxon>Chytridiomycota</taxon>
        <taxon>Chytridiomycota incertae sedis</taxon>
        <taxon>Monoblepharidomycetes</taxon>
        <taxon>Monoblepharidales</taxon>
        <taxon>Gonapodyaceae</taxon>
        <taxon>Gonapodya</taxon>
    </lineage>
</organism>
<dbReference type="InterPro" id="IPR019906">
    <property type="entry name" value="Ribosomal_uL6_bac-type"/>
</dbReference>
<gene>
    <name evidence="6" type="ORF">M427DRAFT_154088</name>
</gene>